<keyword evidence="6 8" id="KW-0788">Thiol protease</keyword>
<dbReference type="FunFam" id="3.90.70.10:FF:000116">
    <property type="entry name" value="Ubiquitin carboxyl-terminal hydrolase 20"/>
    <property type="match status" value="1"/>
</dbReference>
<dbReference type="PROSITE" id="PS00973">
    <property type="entry name" value="USP_2"/>
    <property type="match status" value="1"/>
</dbReference>
<dbReference type="GO" id="GO:0004843">
    <property type="term" value="F:cysteine-type deubiquitinase activity"/>
    <property type="evidence" value="ECO:0007669"/>
    <property type="project" value="UniProtKB-UniRule"/>
</dbReference>
<evidence type="ECO:0000259" key="10">
    <source>
        <dbReference type="PROSITE" id="PS50235"/>
    </source>
</evidence>
<evidence type="ECO:0000256" key="6">
    <source>
        <dbReference type="ARBA" id="ARBA00022807"/>
    </source>
</evidence>
<feature type="region of interest" description="Disordered" evidence="9">
    <location>
        <begin position="576"/>
        <end position="628"/>
    </location>
</feature>
<feature type="domain" description="USP" evidence="10">
    <location>
        <begin position="71"/>
        <end position="380"/>
    </location>
</feature>
<dbReference type="InterPro" id="IPR038765">
    <property type="entry name" value="Papain-like_cys_pep_sf"/>
</dbReference>
<feature type="region of interest" description="Disordered" evidence="9">
    <location>
        <begin position="1"/>
        <end position="48"/>
    </location>
</feature>
<dbReference type="PROSITE" id="PS00972">
    <property type="entry name" value="USP_1"/>
    <property type="match status" value="1"/>
</dbReference>
<keyword evidence="12" id="KW-1185">Reference proteome</keyword>
<dbReference type="PANTHER" id="PTHR24006">
    <property type="entry name" value="UBIQUITIN CARBOXYL-TERMINAL HYDROLASE"/>
    <property type="match status" value="1"/>
</dbReference>
<keyword evidence="4 8" id="KW-0833">Ubl conjugation pathway</keyword>
<dbReference type="Gene3D" id="3.90.70.10">
    <property type="entry name" value="Cysteine proteinases"/>
    <property type="match status" value="1"/>
</dbReference>
<gene>
    <name evidence="11" type="ORF">CCAM_LOCUS22647</name>
</gene>
<evidence type="ECO:0000313" key="12">
    <source>
        <dbReference type="Proteomes" id="UP000595140"/>
    </source>
</evidence>
<dbReference type="OrthoDB" id="1271729at2759"/>
<dbReference type="PROSITE" id="PS50235">
    <property type="entry name" value="USP_3"/>
    <property type="match status" value="1"/>
</dbReference>
<dbReference type="InterPro" id="IPR028889">
    <property type="entry name" value="USP"/>
</dbReference>
<dbReference type="GO" id="GO:0005634">
    <property type="term" value="C:nucleus"/>
    <property type="evidence" value="ECO:0007669"/>
    <property type="project" value="TreeGrafter"/>
</dbReference>
<protein>
    <recommendedName>
        <fullName evidence="8">Ubiquitin carboxyl-terminal hydrolase</fullName>
        <ecNumber evidence="8">3.4.19.12</ecNumber>
    </recommendedName>
</protein>
<feature type="compositionally biased region" description="Basic and acidic residues" evidence="9">
    <location>
        <begin position="538"/>
        <end position="555"/>
    </location>
</feature>
<dbReference type="GO" id="GO:0005829">
    <property type="term" value="C:cytosol"/>
    <property type="evidence" value="ECO:0007669"/>
    <property type="project" value="TreeGrafter"/>
</dbReference>
<dbReference type="GO" id="GO:0006508">
    <property type="term" value="P:proteolysis"/>
    <property type="evidence" value="ECO:0007669"/>
    <property type="project" value="UniProtKB-KW"/>
</dbReference>
<dbReference type="InterPro" id="IPR001394">
    <property type="entry name" value="Peptidase_C19_UCH"/>
</dbReference>
<keyword evidence="5 8" id="KW-0378">Hydrolase</keyword>
<evidence type="ECO:0000256" key="2">
    <source>
        <dbReference type="ARBA" id="ARBA00009085"/>
    </source>
</evidence>
<dbReference type="InterPro" id="IPR018200">
    <property type="entry name" value="USP_CS"/>
</dbReference>
<dbReference type="Pfam" id="PF00443">
    <property type="entry name" value="UCH"/>
    <property type="match status" value="1"/>
</dbReference>
<accession>A0A484LWG7</accession>
<feature type="region of interest" description="Disordered" evidence="9">
    <location>
        <begin position="470"/>
        <end position="555"/>
    </location>
</feature>
<comment type="function">
    <text evidence="7 8">Recognizes and hydrolyzes the peptide bond at the C-terminal Gly of ubiquitin. Involved in the processing of poly-ubiquitin precursors as well as that of ubiquitinated proteins.</text>
</comment>
<comment type="catalytic activity">
    <reaction evidence="1 8">
        <text>Thiol-dependent hydrolysis of ester, thioester, amide, peptide and isopeptide bonds formed by the C-terminal Gly of ubiquitin (a 76-residue protein attached to proteins as an intracellular targeting signal).</text>
        <dbReference type="EC" id="3.4.19.12"/>
    </reaction>
</comment>
<comment type="similarity">
    <text evidence="2 8">Belongs to the peptidase C19 family.</text>
</comment>
<evidence type="ECO:0000256" key="8">
    <source>
        <dbReference type="RuleBase" id="RU366025"/>
    </source>
</evidence>
<evidence type="ECO:0000256" key="1">
    <source>
        <dbReference type="ARBA" id="ARBA00000707"/>
    </source>
</evidence>
<dbReference type="Proteomes" id="UP000595140">
    <property type="component" value="Unassembled WGS sequence"/>
</dbReference>
<dbReference type="SUPFAM" id="SSF54001">
    <property type="entry name" value="Cysteine proteinases"/>
    <property type="match status" value="1"/>
</dbReference>
<evidence type="ECO:0000313" key="11">
    <source>
        <dbReference type="EMBL" id="VFQ80871.1"/>
    </source>
</evidence>
<reference evidence="11 12" key="1">
    <citation type="submission" date="2018-04" db="EMBL/GenBank/DDBJ databases">
        <authorList>
            <person name="Vogel A."/>
        </authorList>
    </citation>
    <scope>NUCLEOTIDE SEQUENCE [LARGE SCALE GENOMIC DNA]</scope>
</reference>
<dbReference type="EMBL" id="OOIL02002214">
    <property type="protein sequence ID" value="VFQ80871.1"/>
    <property type="molecule type" value="Genomic_DNA"/>
</dbReference>
<dbReference type="EC" id="3.4.19.12" evidence="8"/>
<evidence type="ECO:0000256" key="5">
    <source>
        <dbReference type="ARBA" id="ARBA00022801"/>
    </source>
</evidence>
<keyword evidence="3 8" id="KW-0645">Protease</keyword>
<evidence type="ECO:0000256" key="4">
    <source>
        <dbReference type="ARBA" id="ARBA00022786"/>
    </source>
</evidence>
<proteinExistence type="inferred from homology"/>
<name>A0A484LWG7_9ASTE</name>
<dbReference type="PANTHER" id="PTHR24006:SF747">
    <property type="entry name" value="UBIQUITIN CARBOXYL-TERMINAL HYDROLASE 20"/>
    <property type="match status" value="1"/>
</dbReference>
<dbReference type="InterPro" id="IPR050164">
    <property type="entry name" value="Peptidase_C19"/>
</dbReference>
<sequence>METQSSETLEAPSRELSCPGSPNTRPGSPITSSGEVNVDSGSTPDSDNILDWDDQMEREVPQDERHSIVGGGFSNLGNTCFLNAVLQCFMHTVPVIEGLHGLLHPSPCDGYIKGFCMICALKELVGNLFASDGSTVFPWKLVNNLNYFSSSFQRYQQEDAHEFLQCFLDRLESCCKDTKQKESMPPQYVNLVTQTFGGRLVSKLRCCNCGHCSDTYEPLIDLSLEIEDANSIPAALESFTKVENIEDPETKFTCDNCKEQVLVEKQLLLDETPSVAAFHLKRFKNDGSVVEKIDRHVAFPLELDLLPYTAVKNQGSEGDSKYYLYAVLVHIGFSSCSGHYYCFIRAAPDVWYKFDDSQVTRVREDYVMSQEAYILFYAKSGTPWFSDFIETQKISIFKPVFNTSPKSVLENVDATTVPPRTCSNVADMASPTRFCGVNHDNFKESKENVGPQMTSTPALPVETRSLDASTSAEVEEMLSPSPLRERSRQYNGISKLRAYMTPKTPTRSPSPDDIYKEDSPENVYSIPRGHLRVVDQSSGRKRDSQKEAEANEERKHALLLVKKTLRGSRGNQLMAALRGTQSESSVDKKRRRVIASPPLKEGSNSSNPFHKSRYPSGSSRPIIASGPR</sequence>
<dbReference type="GO" id="GO:0016579">
    <property type="term" value="P:protein deubiquitination"/>
    <property type="evidence" value="ECO:0007669"/>
    <property type="project" value="InterPro"/>
</dbReference>
<evidence type="ECO:0000256" key="7">
    <source>
        <dbReference type="ARBA" id="ARBA00037450"/>
    </source>
</evidence>
<evidence type="ECO:0000256" key="3">
    <source>
        <dbReference type="ARBA" id="ARBA00022670"/>
    </source>
</evidence>
<dbReference type="AlphaFoldDB" id="A0A484LWG7"/>
<organism evidence="11 12">
    <name type="scientific">Cuscuta campestris</name>
    <dbReference type="NCBI Taxonomy" id="132261"/>
    <lineage>
        <taxon>Eukaryota</taxon>
        <taxon>Viridiplantae</taxon>
        <taxon>Streptophyta</taxon>
        <taxon>Embryophyta</taxon>
        <taxon>Tracheophyta</taxon>
        <taxon>Spermatophyta</taxon>
        <taxon>Magnoliopsida</taxon>
        <taxon>eudicotyledons</taxon>
        <taxon>Gunneridae</taxon>
        <taxon>Pentapetalae</taxon>
        <taxon>asterids</taxon>
        <taxon>lamiids</taxon>
        <taxon>Solanales</taxon>
        <taxon>Convolvulaceae</taxon>
        <taxon>Cuscuteae</taxon>
        <taxon>Cuscuta</taxon>
        <taxon>Cuscuta subgen. Grammica</taxon>
        <taxon>Cuscuta sect. Cleistogrammica</taxon>
    </lineage>
</organism>
<evidence type="ECO:0000256" key="9">
    <source>
        <dbReference type="SAM" id="MobiDB-lite"/>
    </source>
</evidence>
<feature type="compositionally biased region" description="Polar residues" evidence="9">
    <location>
        <begin position="602"/>
        <end position="619"/>
    </location>
</feature>
<feature type="compositionally biased region" description="Polar residues" evidence="9">
    <location>
        <begin position="20"/>
        <end position="46"/>
    </location>
</feature>